<evidence type="ECO:0000259" key="8">
    <source>
        <dbReference type="PROSITE" id="PS50004"/>
    </source>
</evidence>
<keyword evidence="12" id="KW-1185">Reference proteome</keyword>
<reference evidence="11" key="2">
    <citation type="submission" date="2025-08" db="UniProtKB">
        <authorList>
            <consortium name="Ensembl"/>
        </authorList>
    </citation>
    <scope>IDENTIFICATION</scope>
</reference>
<dbReference type="GO" id="GO:0055037">
    <property type="term" value="C:recycling endosome"/>
    <property type="evidence" value="ECO:0007669"/>
    <property type="project" value="UniProtKB-SubCell"/>
</dbReference>
<evidence type="ECO:0000256" key="5">
    <source>
        <dbReference type="ARBA" id="ARBA00022483"/>
    </source>
</evidence>
<reference evidence="12" key="1">
    <citation type="submission" date="2003-08" db="EMBL/GenBank/DDBJ databases">
        <authorList>
            <person name="Birren B."/>
            <person name="Nusbaum C."/>
            <person name="Abebe A."/>
            <person name="Abouelleil A."/>
            <person name="Adekoya E."/>
            <person name="Ait-zahra M."/>
            <person name="Allen N."/>
            <person name="Allen T."/>
            <person name="An P."/>
            <person name="Anderson M."/>
            <person name="Anderson S."/>
            <person name="Arachchi H."/>
            <person name="Armbruster J."/>
            <person name="Bachantsang P."/>
            <person name="Baldwin J."/>
            <person name="Barry A."/>
            <person name="Bayul T."/>
            <person name="Blitshsteyn B."/>
            <person name="Bloom T."/>
            <person name="Blye J."/>
            <person name="Boguslavskiy L."/>
            <person name="Borowsky M."/>
            <person name="Boukhgalter B."/>
            <person name="Brunache A."/>
            <person name="Butler J."/>
            <person name="Calixte N."/>
            <person name="Calvo S."/>
            <person name="Camarata J."/>
            <person name="Campo K."/>
            <person name="Chang J."/>
            <person name="Cheshatsang Y."/>
            <person name="Citroen M."/>
            <person name="Collymore A."/>
            <person name="Considine T."/>
            <person name="Cook A."/>
            <person name="Cooke P."/>
            <person name="Corum B."/>
            <person name="Cuomo C."/>
            <person name="David R."/>
            <person name="Dawoe T."/>
            <person name="Degray S."/>
            <person name="Dodge S."/>
            <person name="Dooley K."/>
            <person name="Dorje P."/>
            <person name="Dorjee K."/>
            <person name="Dorris L."/>
            <person name="Duffey N."/>
            <person name="Dupes A."/>
            <person name="Elkins T."/>
            <person name="Engels R."/>
            <person name="Erickson J."/>
            <person name="Farina A."/>
            <person name="Faro S."/>
            <person name="Ferreira P."/>
            <person name="Fischer H."/>
            <person name="Fitzgerald M."/>
            <person name="Foley K."/>
            <person name="Gage D."/>
            <person name="Galagan J."/>
            <person name="Gearin G."/>
            <person name="Gnerre S."/>
            <person name="Gnirke A."/>
            <person name="Goyette A."/>
            <person name="Graham J."/>
            <person name="Grandbois E."/>
            <person name="Gyaltsen K."/>
            <person name="Hafez N."/>
            <person name="Hagopian D."/>
            <person name="Hagos B."/>
            <person name="Hall J."/>
            <person name="Hatcher B."/>
            <person name="Heller A."/>
            <person name="Higgins H."/>
            <person name="Honan T."/>
            <person name="Horn A."/>
            <person name="Houde N."/>
            <person name="Hughes L."/>
            <person name="Hulme W."/>
            <person name="Husby E."/>
            <person name="Iliev I."/>
            <person name="Jaffe D."/>
            <person name="Jones C."/>
            <person name="Kamal M."/>
            <person name="Kamat A."/>
            <person name="Kamvysselis M."/>
            <person name="Karlsson E."/>
            <person name="Kells C."/>
            <person name="Kieu A."/>
            <person name="Kisner P."/>
            <person name="Kodira C."/>
            <person name="Kulbokas E."/>
            <person name="Labutti K."/>
            <person name="Lama D."/>
            <person name="Landers T."/>
            <person name="Leger J."/>
            <person name="Levine S."/>
            <person name="Lewis D."/>
            <person name="Lewis T."/>
            <person name="Lindblad-toh K."/>
            <person name="Liu X."/>
            <person name="Lokyitsang T."/>
            <person name="Lokyitsang Y."/>
            <person name="Lucien O."/>
            <person name="Lui A."/>
            <person name="Ma L.J."/>
            <person name="Mabbitt R."/>
            <person name="Macdonald J."/>
            <person name="Maclean C."/>
            <person name="Major J."/>
            <person name="Manning J."/>
            <person name="Marabella R."/>
            <person name="Maru K."/>
            <person name="Matthews C."/>
            <person name="Mauceli E."/>
            <person name="Mccarthy M."/>
            <person name="Mcdonough S."/>
            <person name="Mcghee T."/>
            <person name="Meldrim J."/>
            <person name="Meneus L."/>
            <person name="Mesirov J."/>
            <person name="Mihalev A."/>
            <person name="Mihova T."/>
            <person name="Mikkelsen T."/>
            <person name="Mlenga V."/>
            <person name="Moru K."/>
            <person name="Mozes J."/>
            <person name="Mulrain L."/>
            <person name="Munson G."/>
            <person name="Naylor J."/>
            <person name="Newes C."/>
            <person name="Nguyen C."/>
            <person name="Nguyen N."/>
            <person name="Nguyen T."/>
            <person name="Nicol R."/>
            <person name="Nielsen C."/>
            <person name="Nizzari M."/>
            <person name="Norbu C."/>
            <person name="Norbu N."/>
            <person name="O'donnell P."/>
            <person name="Okoawo O."/>
            <person name="O'leary S."/>
            <person name="Omotosho B."/>
            <person name="O'neill K."/>
            <person name="Osman S."/>
            <person name="Parker S."/>
            <person name="Perrin D."/>
            <person name="Phunkhang P."/>
            <person name="Piqani B."/>
            <person name="Purcell S."/>
            <person name="Rachupka T."/>
            <person name="Ramasamy U."/>
            <person name="Rameau R."/>
            <person name="Ray V."/>
            <person name="Raymond C."/>
            <person name="Retta R."/>
            <person name="Richardson S."/>
            <person name="Rise C."/>
            <person name="Rodriguez J."/>
            <person name="Rogers J."/>
            <person name="Rogov P."/>
            <person name="Rutman M."/>
            <person name="Schupbach R."/>
            <person name="Seaman C."/>
            <person name="Settipalli S."/>
            <person name="Sharpe T."/>
            <person name="Sheridan J."/>
            <person name="Sherpa N."/>
            <person name="Shi J."/>
            <person name="Smirnov S."/>
            <person name="Smith C."/>
            <person name="Sougnez C."/>
            <person name="Spencer B."/>
            <person name="Stalker J."/>
            <person name="Stange-thomann N."/>
            <person name="Stavropoulos S."/>
            <person name="Stetson K."/>
            <person name="Stone C."/>
            <person name="Stone S."/>
            <person name="Stubbs M."/>
            <person name="Talamas J."/>
            <person name="Tchuinga P."/>
            <person name="Tenzing P."/>
            <person name="Tesfaye S."/>
            <person name="Theodore J."/>
            <person name="Thoulutsang Y."/>
            <person name="Topham K."/>
            <person name="Towey S."/>
            <person name="Tsamla T."/>
            <person name="Tsomo N."/>
            <person name="Vallee D."/>
            <person name="Vassiliev H."/>
            <person name="Venkataraman V."/>
            <person name="Vinson J."/>
            <person name="Vo A."/>
            <person name="Wade C."/>
            <person name="Wang S."/>
            <person name="Wangchuk T."/>
            <person name="Wangdi T."/>
            <person name="Whittaker C."/>
            <person name="Wilkinson J."/>
            <person name="Wu Y."/>
            <person name="Wyman D."/>
            <person name="Yadav S."/>
            <person name="Yang S."/>
            <person name="Yang X."/>
            <person name="Yeager S."/>
            <person name="Yee E."/>
            <person name="Young G."/>
            <person name="Zainoun J."/>
            <person name="Zembeck L."/>
            <person name="Zimmer A."/>
            <person name="Zody M."/>
            <person name="Lander E."/>
        </authorList>
    </citation>
    <scope>NUCLEOTIDE SEQUENCE [LARGE SCALE GENOMIC DNA]</scope>
</reference>
<dbReference type="AlphaFoldDB" id="H2ZHP4"/>
<dbReference type="InterPro" id="IPR014772">
    <property type="entry name" value="Munc13_dom-2"/>
</dbReference>
<evidence type="ECO:0000256" key="3">
    <source>
        <dbReference type="ARBA" id="ARBA00004603"/>
    </source>
</evidence>
<dbReference type="PROSITE" id="PS51259">
    <property type="entry name" value="MHD2"/>
    <property type="match status" value="1"/>
</dbReference>
<dbReference type="PROSITE" id="PS51258">
    <property type="entry name" value="MHD1"/>
    <property type="match status" value="1"/>
</dbReference>
<keyword evidence="7" id="KW-0967">Endosome</keyword>
<feature type="domain" description="C2" evidence="8">
    <location>
        <begin position="15"/>
        <end position="177"/>
    </location>
</feature>
<evidence type="ECO:0008006" key="13">
    <source>
        <dbReference type="Google" id="ProtNLM"/>
    </source>
</evidence>
<dbReference type="SMART" id="SM00239">
    <property type="entry name" value="C2"/>
    <property type="match status" value="2"/>
</dbReference>
<dbReference type="Pfam" id="PF00168">
    <property type="entry name" value="C2"/>
    <property type="match status" value="2"/>
</dbReference>
<dbReference type="GO" id="GO:0005770">
    <property type="term" value="C:late endosome"/>
    <property type="evidence" value="ECO:0007669"/>
    <property type="project" value="UniProtKB-SubCell"/>
</dbReference>
<dbReference type="InterPro" id="IPR052095">
    <property type="entry name" value="UNC-13_domain"/>
</dbReference>
<evidence type="ECO:0000256" key="4">
    <source>
        <dbReference type="ARBA" id="ARBA00005823"/>
    </source>
</evidence>
<evidence type="ECO:0000256" key="1">
    <source>
        <dbReference type="ARBA" id="ARBA00004172"/>
    </source>
</evidence>
<evidence type="ECO:0000259" key="10">
    <source>
        <dbReference type="PROSITE" id="PS51259"/>
    </source>
</evidence>
<evidence type="ECO:0000256" key="2">
    <source>
        <dbReference type="ARBA" id="ARBA00004496"/>
    </source>
</evidence>
<feature type="domain" description="MHD1" evidence="9">
    <location>
        <begin position="478"/>
        <end position="601"/>
    </location>
</feature>
<evidence type="ECO:0000259" key="9">
    <source>
        <dbReference type="PROSITE" id="PS51258"/>
    </source>
</evidence>
<comment type="similarity">
    <text evidence="4">Belongs to the unc-13 family.</text>
</comment>
<dbReference type="PANTHER" id="PTHR45999">
    <property type="entry name" value="UNC-13-4A, ISOFORM B"/>
    <property type="match status" value="1"/>
</dbReference>
<dbReference type="HOGENOM" id="CLU_003295_2_0_1"/>
<dbReference type="Proteomes" id="UP000007875">
    <property type="component" value="Unassembled WGS sequence"/>
</dbReference>
<sequence length="941" mass="107335">VLLELAQKTFEVSNANHKAAVEKAQSQEISQRCALQFQVQKAEHLAAKDVDGTSDPYCLLAVVPSSQYVNLRHSKFTTVNTSVKESTLTPEWNENLELYIERNQIPNCSLQIQVWDCDEDSAASNGSYKKVKGVKGVGRYVKEVVSQSVMSEEKDDFMGFSSLPLSSIPSQGLERWFKLRSAHSLQKVTGRIKLHIEIHTIRSTQERERSEHKQYPVDVVLAGILTTAAETSFEEHLAKVLWNAVLPKQIDSIIQEFIGQHEIDPLTCAIVRWEVFSKIHLKSTHGIDILFIDGLLKELEAHSSDTKAVCAEKYTVDVLCESFYNFLRHESDKLARHREEFSTGKPDYVISLGSLLLCIKKLGGMSLYQLVRTINPTISGSSDVTDDVREALKRGTDAYYVDLYDTMLDESVEKEYDEEKASLYGALIKLADRIYRDMMLGHSIYHGVFFKILGIDYSAIVHDTVAHSFAKDAREAMYKVNKQLSVMEGAKFFLGVLINGGEVENLRSFVDWFRPTVLRWLQMSRGRTNSRLRKAVELDQVERVDEIVKHTSSALTFSNFLLYVVTFWRSLSWPDPVDAYTIALRLTDDMANALECYADLVHNKLKAVGFFDEEGQFDVTEELCLTLNNLQVVTSLIFNAFLSGLVSSFGILPKSITLQYVKSFIDSIPEKMNFKKVAETVGKSMFRLPDIRKYLRNFANEVTKGRAIRPLMKYLQDNTITLKEWLCEPNFKRILEVLWNESLQSLHRVALVDFVDRKPYFFYLYVLNHYLVEFFHADGFGISKEKLNSTDEYRLLESELKMRSAKTEDLIRLFYLQVCDQERITKSSYGYLNVFASYDELNDELQVDVISANELLPLDVNGLSDPFVTLRLAPKMSFNDNGMRQTLVEKKTVNPVFNEESFTFEVAKDLAQLEGMAIIFTVLDHDVLSANDLEGEAVLPL</sequence>
<evidence type="ECO:0000313" key="11">
    <source>
        <dbReference type="Ensembl" id="ENSCSAVP00000017110.1"/>
    </source>
</evidence>
<organism evidence="11 12">
    <name type="scientific">Ciona savignyi</name>
    <name type="common">Pacific transparent sea squirt</name>
    <dbReference type="NCBI Taxonomy" id="51511"/>
    <lineage>
        <taxon>Eukaryota</taxon>
        <taxon>Metazoa</taxon>
        <taxon>Chordata</taxon>
        <taxon>Tunicata</taxon>
        <taxon>Ascidiacea</taxon>
        <taxon>Phlebobranchia</taxon>
        <taxon>Cionidae</taxon>
        <taxon>Ciona</taxon>
    </lineage>
</organism>
<dbReference type="GeneTree" id="ENSGT00730000110939"/>
<dbReference type="InterPro" id="IPR035892">
    <property type="entry name" value="C2_domain_sf"/>
</dbReference>
<dbReference type="PROSITE" id="PS50004">
    <property type="entry name" value="C2"/>
    <property type="match status" value="2"/>
</dbReference>
<dbReference type="PANTHER" id="PTHR45999:SF4">
    <property type="entry name" value="UNC-13-4A, ISOFORM B"/>
    <property type="match status" value="1"/>
</dbReference>
<dbReference type="Gene3D" id="2.60.40.150">
    <property type="entry name" value="C2 domain"/>
    <property type="match status" value="2"/>
</dbReference>
<name>H2ZHP4_CIOSA</name>
<dbReference type="SUPFAM" id="SSF49562">
    <property type="entry name" value="C2 domain (Calcium/lipid-binding domain, CaLB)"/>
    <property type="match status" value="2"/>
</dbReference>
<dbReference type="Ensembl" id="ENSCSAVT00000017293.1">
    <property type="protein sequence ID" value="ENSCSAVP00000017110.1"/>
    <property type="gene ID" value="ENSCSAVG00000010061.1"/>
</dbReference>
<keyword evidence="6" id="KW-0963">Cytoplasm</keyword>
<keyword evidence="5" id="KW-0268">Exocytosis</keyword>
<feature type="domain" description="C2" evidence="8">
    <location>
        <begin position="828"/>
        <end position="941"/>
    </location>
</feature>
<dbReference type="InterPro" id="IPR000008">
    <property type="entry name" value="C2_dom"/>
</dbReference>
<dbReference type="GO" id="GO:0006887">
    <property type="term" value="P:exocytosis"/>
    <property type="evidence" value="ECO:0007669"/>
    <property type="project" value="UniProtKB-KW"/>
</dbReference>
<reference evidence="11" key="3">
    <citation type="submission" date="2025-09" db="UniProtKB">
        <authorList>
            <consortium name="Ensembl"/>
        </authorList>
    </citation>
    <scope>IDENTIFICATION</scope>
</reference>
<dbReference type="InterPro" id="IPR014770">
    <property type="entry name" value="Munc13_1"/>
</dbReference>
<dbReference type="Gene3D" id="1.20.58.1100">
    <property type="match status" value="1"/>
</dbReference>
<evidence type="ECO:0000256" key="7">
    <source>
        <dbReference type="ARBA" id="ARBA00022753"/>
    </source>
</evidence>
<dbReference type="InterPro" id="IPR010439">
    <property type="entry name" value="MUN_dom"/>
</dbReference>
<proteinExistence type="inferred from homology"/>
<evidence type="ECO:0000313" key="12">
    <source>
        <dbReference type="Proteomes" id="UP000007875"/>
    </source>
</evidence>
<protein>
    <recommendedName>
        <fullName evidence="13">C2 domain-containing protein</fullName>
    </recommendedName>
</protein>
<dbReference type="Pfam" id="PF06292">
    <property type="entry name" value="MUN"/>
    <property type="match status" value="1"/>
</dbReference>
<comment type="subcellular location">
    <subcellularLocation>
        <location evidence="2">Cytoplasm</location>
    </subcellularLocation>
    <subcellularLocation>
        <location evidence="3">Late endosome</location>
    </subcellularLocation>
    <subcellularLocation>
        <location evidence="1">Recycling endosome</location>
    </subcellularLocation>
</comment>
<dbReference type="Gene3D" id="1.10.357.50">
    <property type="match status" value="1"/>
</dbReference>
<dbReference type="GO" id="GO:0099503">
    <property type="term" value="C:secretory vesicle"/>
    <property type="evidence" value="ECO:0007669"/>
    <property type="project" value="TreeGrafter"/>
</dbReference>
<evidence type="ECO:0000256" key="6">
    <source>
        <dbReference type="ARBA" id="ARBA00022490"/>
    </source>
</evidence>
<accession>H2ZHP4</accession>
<feature type="domain" description="MHD2" evidence="10">
    <location>
        <begin position="705"/>
        <end position="814"/>
    </location>
</feature>